<name>A0ABT3L612_9CYAN</name>
<feature type="transmembrane region" description="Helical" evidence="1">
    <location>
        <begin position="312"/>
        <end position="330"/>
    </location>
</feature>
<comment type="caution">
    <text evidence="2">The sequence shown here is derived from an EMBL/GenBank/DDBJ whole genome shotgun (WGS) entry which is preliminary data.</text>
</comment>
<gene>
    <name evidence="2" type="ORF">K4A83_11760</name>
</gene>
<keyword evidence="1" id="KW-0472">Membrane</keyword>
<evidence type="ECO:0000313" key="3">
    <source>
        <dbReference type="Proteomes" id="UP001526426"/>
    </source>
</evidence>
<feature type="transmembrane region" description="Helical" evidence="1">
    <location>
        <begin position="21"/>
        <end position="39"/>
    </location>
</feature>
<feature type="transmembrane region" description="Helical" evidence="1">
    <location>
        <begin position="103"/>
        <end position="122"/>
    </location>
</feature>
<evidence type="ECO:0000313" key="2">
    <source>
        <dbReference type="EMBL" id="MCW6036934.1"/>
    </source>
</evidence>
<feature type="transmembrane region" description="Helical" evidence="1">
    <location>
        <begin position="129"/>
        <end position="148"/>
    </location>
</feature>
<feature type="transmembrane region" description="Helical" evidence="1">
    <location>
        <begin position="360"/>
        <end position="382"/>
    </location>
</feature>
<protein>
    <recommendedName>
        <fullName evidence="4">Glycosyltransferase RgtA/B/C/D-like domain-containing protein</fullName>
    </recommendedName>
</protein>
<keyword evidence="1" id="KW-1133">Transmembrane helix</keyword>
<reference evidence="2 3" key="1">
    <citation type="submission" date="2021-08" db="EMBL/GenBank/DDBJ databases">
        <title>Draft genome sequence of Spirulina subsalsa with high tolerance to salinity and hype-accumulation of phycocyanin.</title>
        <authorList>
            <person name="Pei H."/>
            <person name="Jiang L."/>
        </authorList>
    </citation>
    <scope>NUCLEOTIDE SEQUENCE [LARGE SCALE GENOMIC DNA]</scope>
    <source>
        <strain evidence="2 3">FACHB-351</strain>
    </source>
</reference>
<keyword evidence="3" id="KW-1185">Reference proteome</keyword>
<accession>A0ABT3L612</accession>
<feature type="transmembrane region" description="Helical" evidence="1">
    <location>
        <begin position="283"/>
        <end position="300"/>
    </location>
</feature>
<evidence type="ECO:0008006" key="4">
    <source>
        <dbReference type="Google" id="ProtNLM"/>
    </source>
</evidence>
<sequence>MNRPKSLSVNFFESKGKNFTFLAFSSIPLFWLIFYSLWFPVPHDDDLFFIGAAINLAEKGDFVNPLLSLWSDRTIDRFYVQPPFHSYVLGFWLKLFGVSSSSILAFQVFCFFLFSVFLSLLLKKFKFPVFTSLAITLCYGLFMFNFGLRQDGLAMIFFTMGLWLLTHKKPLSYFAGFTFLGSSILTLPVNMVLAIPFGIALVIEQTVQVKRQQPTQLKRTITLLSVTWVLAVIFTFSLFLLSVNFELTRFLDDLSWCASLRRQPLNNVIPAIWNQMRIGSNSVIYGTLYILLIALQIWVIKQRKKQPIFLPWFLLISNISLVTMLIVYSNVLTTNFNFLCWVCVIIILSKLNIPKKIRVLITSLAVAIVLINYSPTFLALFFQDRTIQPSVKIAQDFVRTHPNMTYSVDAVAARVVFDYNLPEGSVAWEYSGGHIWFFPQTVADKPPGMVWILSRKQAWHLPEELPDYPRLPVFGREFKSIAHQPYDVLIVE</sequence>
<feature type="transmembrane region" description="Helical" evidence="1">
    <location>
        <begin position="336"/>
        <end position="353"/>
    </location>
</feature>
<evidence type="ECO:0000256" key="1">
    <source>
        <dbReference type="SAM" id="Phobius"/>
    </source>
</evidence>
<organism evidence="2 3">
    <name type="scientific">Spirulina subsalsa FACHB-351</name>
    <dbReference type="NCBI Taxonomy" id="234711"/>
    <lineage>
        <taxon>Bacteria</taxon>
        <taxon>Bacillati</taxon>
        <taxon>Cyanobacteriota</taxon>
        <taxon>Cyanophyceae</taxon>
        <taxon>Spirulinales</taxon>
        <taxon>Spirulinaceae</taxon>
        <taxon>Spirulina</taxon>
    </lineage>
</organism>
<dbReference type="EMBL" id="JAIHOM010000051">
    <property type="protein sequence ID" value="MCW6036934.1"/>
    <property type="molecule type" value="Genomic_DNA"/>
</dbReference>
<dbReference type="RefSeq" id="WP_265264757.1">
    <property type="nucleotide sequence ID" value="NZ_JAIHOM010000051.1"/>
</dbReference>
<feature type="transmembrane region" description="Helical" evidence="1">
    <location>
        <begin position="173"/>
        <end position="203"/>
    </location>
</feature>
<proteinExistence type="predicted"/>
<feature type="transmembrane region" description="Helical" evidence="1">
    <location>
        <begin position="223"/>
        <end position="245"/>
    </location>
</feature>
<dbReference type="Proteomes" id="UP001526426">
    <property type="component" value="Unassembled WGS sequence"/>
</dbReference>
<keyword evidence="1" id="KW-0812">Transmembrane</keyword>